<name>A0AAD3TSC9_9TREE</name>
<dbReference type="EMBL" id="BTCM01000002">
    <property type="protein sequence ID" value="GMK55788.1"/>
    <property type="molecule type" value="Genomic_DNA"/>
</dbReference>
<reference evidence="2" key="1">
    <citation type="journal article" date="2023" name="BMC Genomics">
        <title>Chromosome-level genome assemblies of Cutaneotrichosporon spp. (Trichosporonales, Basidiomycota) reveal imbalanced evolution between nucleotide sequences and chromosome synteny.</title>
        <authorList>
            <person name="Kobayashi Y."/>
            <person name="Kayamori A."/>
            <person name="Aoki K."/>
            <person name="Shiwa Y."/>
            <person name="Matsutani M."/>
            <person name="Fujita N."/>
            <person name="Sugita T."/>
            <person name="Iwasaki W."/>
            <person name="Tanaka N."/>
            <person name="Takashima M."/>
        </authorList>
    </citation>
    <scope>NUCLEOTIDE SEQUENCE</scope>
    <source>
        <strain evidence="2">HIS016</strain>
    </source>
</reference>
<feature type="compositionally biased region" description="Polar residues" evidence="1">
    <location>
        <begin position="304"/>
        <end position="314"/>
    </location>
</feature>
<gene>
    <name evidence="2" type="ORF">CspeluHIS016_0208440</name>
</gene>
<organism evidence="2 3">
    <name type="scientific">Cutaneotrichosporon spelunceum</name>
    <dbReference type="NCBI Taxonomy" id="1672016"/>
    <lineage>
        <taxon>Eukaryota</taxon>
        <taxon>Fungi</taxon>
        <taxon>Dikarya</taxon>
        <taxon>Basidiomycota</taxon>
        <taxon>Agaricomycotina</taxon>
        <taxon>Tremellomycetes</taxon>
        <taxon>Trichosporonales</taxon>
        <taxon>Trichosporonaceae</taxon>
        <taxon>Cutaneotrichosporon</taxon>
    </lineage>
</organism>
<feature type="region of interest" description="Disordered" evidence="1">
    <location>
        <begin position="583"/>
        <end position="627"/>
    </location>
</feature>
<keyword evidence="3" id="KW-1185">Reference proteome</keyword>
<dbReference type="Proteomes" id="UP001222932">
    <property type="component" value="Unassembled WGS sequence"/>
</dbReference>
<dbReference type="AlphaFoldDB" id="A0AAD3TSC9"/>
<feature type="region of interest" description="Disordered" evidence="1">
    <location>
        <begin position="207"/>
        <end position="232"/>
    </location>
</feature>
<reference evidence="2" key="2">
    <citation type="submission" date="2023-06" db="EMBL/GenBank/DDBJ databases">
        <authorList>
            <person name="Kobayashi Y."/>
            <person name="Kayamori A."/>
            <person name="Aoki K."/>
            <person name="Shiwa Y."/>
            <person name="Fujita N."/>
            <person name="Sugita T."/>
            <person name="Iwasaki W."/>
            <person name="Tanaka N."/>
            <person name="Takashima M."/>
        </authorList>
    </citation>
    <scope>NUCLEOTIDE SEQUENCE</scope>
    <source>
        <strain evidence="2">HIS016</strain>
    </source>
</reference>
<evidence type="ECO:0000256" key="1">
    <source>
        <dbReference type="SAM" id="MobiDB-lite"/>
    </source>
</evidence>
<feature type="region of interest" description="Disordered" evidence="1">
    <location>
        <begin position="275"/>
        <end position="315"/>
    </location>
</feature>
<sequence length="627" mass="67966">MVLDNRPRVPPPIYLRASSTQPQSKVGNLSIHVPGWGIALVRPPRQYDLHPLEVGGASREPPAEDTVLTGTLEVVMKERRRVRTISVGVQSVCRLNMLGHRGWEEDGIFERGVEILGGDLEEGIWLEKGSQSFSFSILLPATLATHDYHAFGRVSYILTARVEGMPATGRLNQMFKSKDINVQGEVPFLSDFQTVIARSDKIASDQASSFGKGISPSMSRGSSRDRSDSMSSLSALGLGLDTETSQGSEVAIAFGDEAASPSTPLRGLYHRRQSSSLIDTPPSNGTTLPSGNYPPPRRRDTDDQGSIRSRSSSVDLAAMKSEKAEKAGWMIGDICGIRAFKVHANSAPTGGAYQLDLRKEGYVEGLGLWRFSATSDAFSIASVMMVNLTIPAPSPKCSIFFVRLILSQSYVMYSPRTPNDAPTKPEAPKNHVVYQVGRPHRHGESVLDHRVEALWRGQEAGGKAGAAGWRTRAVARLPNHEKMRPSTNPGTITPIRVTHEFLLRVFYSIEAETVTGKPIQGPGEVRMCQVRLPLTVPSCLCSTAALNLPTYECARKSNKGEKDLDPSKMCQCGTSFAELSAAALRRPEAERPDDWPAGSDQNDQSGAPVNGKLREASYQAPGGTGSS</sequence>
<proteinExistence type="predicted"/>
<evidence type="ECO:0000313" key="3">
    <source>
        <dbReference type="Proteomes" id="UP001222932"/>
    </source>
</evidence>
<accession>A0AAD3TSC9</accession>
<protein>
    <submittedName>
        <fullName evidence="2">Uncharacterized protein</fullName>
    </submittedName>
</protein>
<feature type="compositionally biased region" description="Basic and acidic residues" evidence="1">
    <location>
        <begin position="585"/>
        <end position="594"/>
    </location>
</feature>
<evidence type="ECO:0000313" key="2">
    <source>
        <dbReference type="EMBL" id="GMK55788.1"/>
    </source>
</evidence>
<feature type="compositionally biased region" description="Polar residues" evidence="1">
    <location>
        <begin position="275"/>
        <end position="290"/>
    </location>
</feature>
<comment type="caution">
    <text evidence="2">The sequence shown here is derived from an EMBL/GenBank/DDBJ whole genome shotgun (WGS) entry which is preliminary data.</text>
</comment>